<dbReference type="PANTHER" id="PTHR11749">
    <property type="entry name" value="RIBULOSE-5-PHOSPHATE-3-EPIMERASE"/>
    <property type="match status" value="1"/>
</dbReference>
<dbReference type="GO" id="GO:0016857">
    <property type="term" value="F:racemase and epimerase activity, acting on carbohydrates and derivatives"/>
    <property type="evidence" value="ECO:0007669"/>
    <property type="project" value="InterPro"/>
</dbReference>
<proteinExistence type="predicted"/>
<dbReference type="EMBL" id="MHJI01000002">
    <property type="protein sequence ID" value="OGY66600.1"/>
    <property type="molecule type" value="Genomic_DNA"/>
</dbReference>
<keyword evidence="2" id="KW-0413">Isomerase</keyword>
<organism evidence="3 4">
    <name type="scientific">Candidatus Harrisonbacteria bacterium RIFCSPLOWO2_01_FULL_40_28</name>
    <dbReference type="NCBI Taxonomy" id="1798406"/>
    <lineage>
        <taxon>Bacteria</taxon>
        <taxon>Candidatus Harrisoniibacteriota</taxon>
    </lineage>
</organism>
<evidence type="ECO:0008006" key="5">
    <source>
        <dbReference type="Google" id="ProtNLM"/>
    </source>
</evidence>
<keyword evidence="1" id="KW-0479">Metal-binding</keyword>
<dbReference type="STRING" id="1798406.A3A04_02565"/>
<evidence type="ECO:0000313" key="4">
    <source>
        <dbReference type="Proteomes" id="UP000178517"/>
    </source>
</evidence>
<dbReference type="Pfam" id="PF00834">
    <property type="entry name" value="Ribul_P_3_epim"/>
    <property type="match status" value="1"/>
</dbReference>
<dbReference type="InterPro" id="IPR013785">
    <property type="entry name" value="Aldolase_TIM"/>
</dbReference>
<dbReference type="InterPro" id="IPR000056">
    <property type="entry name" value="Ribul_P_3_epim-like"/>
</dbReference>
<dbReference type="SUPFAM" id="SSF51366">
    <property type="entry name" value="Ribulose-phoshate binding barrel"/>
    <property type="match status" value="1"/>
</dbReference>
<evidence type="ECO:0000256" key="1">
    <source>
        <dbReference type="ARBA" id="ARBA00022723"/>
    </source>
</evidence>
<name>A0A1G1ZS68_9BACT</name>
<dbReference type="AlphaFoldDB" id="A0A1G1ZS68"/>
<protein>
    <recommendedName>
        <fullName evidence="5">Ribulose-phosphate 3-epimerase</fullName>
    </recommendedName>
</protein>
<dbReference type="GO" id="GO:0046872">
    <property type="term" value="F:metal ion binding"/>
    <property type="evidence" value="ECO:0007669"/>
    <property type="project" value="UniProtKB-KW"/>
</dbReference>
<reference evidence="3 4" key="1">
    <citation type="journal article" date="2016" name="Nat. Commun.">
        <title>Thousands of microbial genomes shed light on interconnected biogeochemical processes in an aquifer system.</title>
        <authorList>
            <person name="Anantharaman K."/>
            <person name="Brown C.T."/>
            <person name="Hug L.A."/>
            <person name="Sharon I."/>
            <person name="Castelle C.J."/>
            <person name="Probst A.J."/>
            <person name="Thomas B.C."/>
            <person name="Singh A."/>
            <person name="Wilkins M.J."/>
            <person name="Karaoz U."/>
            <person name="Brodie E.L."/>
            <person name="Williams K.H."/>
            <person name="Hubbard S.S."/>
            <person name="Banfield J.F."/>
        </authorList>
    </citation>
    <scope>NUCLEOTIDE SEQUENCE [LARGE SCALE GENOMIC DNA]</scope>
</reference>
<accession>A0A1G1ZS68</accession>
<dbReference type="Gene3D" id="3.20.20.70">
    <property type="entry name" value="Aldolase class I"/>
    <property type="match status" value="1"/>
</dbReference>
<dbReference type="Proteomes" id="UP000178517">
    <property type="component" value="Unassembled WGS sequence"/>
</dbReference>
<dbReference type="GO" id="GO:0005975">
    <property type="term" value="P:carbohydrate metabolic process"/>
    <property type="evidence" value="ECO:0007669"/>
    <property type="project" value="InterPro"/>
</dbReference>
<evidence type="ECO:0000313" key="3">
    <source>
        <dbReference type="EMBL" id="OGY66600.1"/>
    </source>
</evidence>
<sequence>MIVIPAINARSYEEAKKSLEIIASLREENLWTHIDVSNGTFNAVKSWGTPDEIKTLLENKAINVEIHLMVDYPETHIAEWIALSFVKRMIIHIETLSFNTFESIKDECDTRNIDCMLAITSITPPKALEPYINQCAYFQTLAVAPGESGQVFNKKVLETIAFLREKRSDATIEVDGGINRENAKWSKERGANIIVSASYILKAQNPVNAYRELKII</sequence>
<comment type="caution">
    <text evidence="3">The sequence shown here is derived from an EMBL/GenBank/DDBJ whole genome shotgun (WGS) entry which is preliminary data.</text>
</comment>
<evidence type="ECO:0000256" key="2">
    <source>
        <dbReference type="ARBA" id="ARBA00023235"/>
    </source>
</evidence>
<dbReference type="InterPro" id="IPR011060">
    <property type="entry name" value="RibuloseP-bd_barrel"/>
</dbReference>
<gene>
    <name evidence="3" type="ORF">A3A04_02565</name>
</gene>